<keyword evidence="8 13" id="KW-0547">Nucleotide-binding</keyword>
<evidence type="ECO:0000256" key="6">
    <source>
        <dbReference type="ARBA" id="ARBA00022556"/>
    </source>
</evidence>
<evidence type="ECO:0000256" key="1">
    <source>
        <dbReference type="ARBA" id="ARBA00002274"/>
    </source>
</evidence>
<dbReference type="EMBL" id="SMLK01000001">
    <property type="protein sequence ID" value="TFZ08293.1"/>
    <property type="molecule type" value="Genomic_DNA"/>
</dbReference>
<dbReference type="Pfam" id="PF02606">
    <property type="entry name" value="LpxK"/>
    <property type="match status" value="1"/>
</dbReference>
<evidence type="ECO:0000256" key="3">
    <source>
        <dbReference type="ARBA" id="ARBA00012071"/>
    </source>
</evidence>
<feature type="binding site" evidence="13">
    <location>
        <begin position="58"/>
        <end position="65"/>
    </location>
    <ligand>
        <name>ATP</name>
        <dbReference type="ChEBI" id="CHEBI:30616"/>
    </ligand>
</feature>
<keyword evidence="7 13" id="KW-0808">Transferase</keyword>
<dbReference type="SUPFAM" id="SSF52540">
    <property type="entry name" value="P-loop containing nucleoside triphosphate hydrolases"/>
    <property type="match status" value="1"/>
</dbReference>
<dbReference type="CDD" id="cd01983">
    <property type="entry name" value="SIMIBI"/>
    <property type="match status" value="1"/>
</dbReference>
<protein>
    <recommendedName>
        <fullName evidence="4 13">Tetraacyldisaccharide 4'-kinase</fullName>
        <ecNumber evidence="3 13">2.7.1.130</ecNumber>
    </recommendedName>
    <alternativeName>
        <fullName evidence="12 13">Lipid A 4'-kinase</fullName>
    </alternativeName>
</protein>
<dbReference type="Proteomes" id="UP000297839">
    <property type="component" value="Unassembled WGS sequence"/>
</dbReference>
<accession>A0A4Z0C9L0</accession>
<keyword evidence="11 13" id="KW-0443">Lipid metabolism</keyword>
<evidence type="ECO:0000313" key="15">
    <source>
        <dbReference type="Proteomes" id="UP000297839"/>
    </source>
</evidence>
<dbReference type="GO" id="GO:0005524">
    <property type="term" value="F:ATP binding"/>
    <property type="evidence" value="ECO:0007669"/>
    <property type="project" value="UniProtKB-UniRule"/>
</dbReference>
<sequence length="333" mass="35883">MGGALRRAWLRRGPLACLLFPLSLLFGAIAAARRLLYRLDLLHAQRAPVPVIVVGNVIAGGAGKTPVVIALASHLRSRGFNVGVVSRGHGRKTNDVREARPSDDPSWTGDEPLLIARSAGVPVFVGADRPQAIAALLAAHPATQAIVSDDGLQHLAMARDIEIVVFDARGIGNGWQLPAGPLREPWPRHADLVLRTHETPGIEGHEVRRKLAAVARRADGATRPLEAFKGQPCDALAGIAEPSRFFDALQSAGVELRQRWALPDHHDFAAPGPWATHADVPLLCTEKDAVKLWRAFPQAWAVPLEIDIAPAFWQQLDRLLDAKLSSTHGPQAA</sequence>
<keyword evidence="15" id="KW-1185">Reference proteome</keyword>
<dbReference type="UniPathway" id="UPA00359">
    <property type="reaction ID" value="UER00482"/>
</dbReference>
<dbReference type="AlphaFoldDB" id="A0A4Z0C9L0"/>
<dbReference type="NCBIfam" id="TIGR00682">
    <property type="entry name" value="lpxK"/>
    <property type="match status" value="1"/>
</dbReference>
<dbReference type="GO" id="GO:0009245">
    <property type="term" value="P:lipid A biosynthetic process"/>
    <property type="evidence" value="ECO:0007669"/>
    <property type="project" value="UniProtKB-UniRule"/>
</dbReference>
<dbReference type="GO" id="GO:0009029">
    <property type="term" value="F:lipid-A 4'-kinase activity"/>
    <property type="evidence" value="ECO:0007669"/>
    <property type="project" value="UniProtKB-UniRule"/>
</dbReference>
<organism evidence="14 15">
    <name type="scientific">Ramlibacter humi</name>
    <dbReference type="NCBI Taxonomy" id="2530451"/>
    <lineage>
        <taxon>Bacteria</taxon>
        <taxon>Pseudomonadati</taxon>
        <taxon>Pseudomonadota</taxon>
        <taxon>Betaproteobacteria</taxon>
        <taxon>Burkholderiales</taxon>
        <taxon>Comamonadaceae</taxon>
        <taxon>Ramlibacter</taxon>
    </lineage>
</organism>
<evidence type="ECO:0000256" key="13">
    <source>
        <dbReference type="HAMAP-Rule" id="MF_00409"/>
    </source>
</evidence>
<keyword evidence="10 13" id="KW-0067">ATP-binding</keyword>
<evidence type="ECO:0000256" key="10">
    <source>
        <dbReference type="ARBA" id="ARBA00022840"/>
    </source>
</evidence>
<comment type="similarity">
    <text evidence="13">Belongs to the LpxK family.</text>
</comment>
<evidence type="ECO:0000256" key="2">
    <source>
        <dbReference type="ARBA" id="ARBA00004870"/>
    </source>
</evidence>
<dbReference type="PANTHER" id="PTHR42724">
    <property type="entry name" value="TETRAACYLDISACCHARIDE 4'-KINASE"/>
    <property type="match status" value="1"/>
</dbReference>
<dbReference type="InterPro" id="IPR003758">
    <property type="entry name" value="LpxK"/>
</dbReference>
<dbReference type="EC" id="2.7.1.130" evidence="3 13"/>
<dbReference type="HAMAP" id="MF_00409">
    <property type="entry name" value="LpxK"/>
    <property type="match status" value="1"/>
</dbReference>
<keyword evidence="9 13" id="KW-0418">Kinase</keyword>
<dbReference type="RefSeq" id="WP_135248230.1">
    <property type="nucleotide sequence ID" value="NZ_SMLK01000001.1"/>
</dbReference>
<comment type="caution">
    <text evidence="14">The sequence shown here is derived from an EMBL/GenBank/DDBJ whole genome shotgun (WGS) entry which is preliminary data.</text>
</comment>
<comment type="pathway">
    <text evidence="2 13">Glycolipid biosynthesis; lipid IV(A) biosynthesis; lipid IV(A) from (3R)-3-hydroxytetradecanoyl-[acyl-carrier-protein] and UDP-N-acetyl-alpha-D-glucosamine: step 6/6.</text>
</comment>
<dbReference type="GO" id="GO:0009244">
    <property type="term" value="P:lipopolysaccharide core region biosynthetic process"/>
    <property type="evidence" value="ECO:0007669"/>
    <property type="project" value="TreeGrafter"/>
</dbReference>
<evidence type="ECO:0000256" key="4">
    <source>
        <dbReference type="ARBA" id="ARBA00016436"/>
    </source>
</evidence>
<keyword evidence="6 13" id="KW-0441">Lipid A biosynthesis</keyword>
<keyword evidence="5 13" id="KW-0444">Lipid biosynthesis</keyword>
<gene>
    <name evidence="13" type="primary">lpxK</name>
    <name evidence="14" type="ORF">EZ216_03800</name>
</gene>
<evidence type="ECO:0000256" key="11">
    <source>
        <dbReference type="ARBA" id="ARBA00023098"/>
    </source>
</evidence>
<reference evidence="14 15" key="1">
    <citation type="submission" date="2019-03" db="EMBL/GenBank/DDBJ databases">
        <title>Ramlibacter sp. 18x22-1, whole genome shotgun sequence.</title>
        <authorList>
            <person name="Zhang X."/>
            <person name="Feng G."/>
            <person name="Zhu H."/>
        </authorList>
    </citation>
    <scope>NUCLEOTIDE SEQUENCE [LARGE SCALE GENOMIC DNA]</scope>
    <source>
        <strain evidence="14 15">18x22-1</strain>
    </source>
</reference>
<comment type="function">
    <text evidence="1 13">Transfers the gamma-phosphate of ATP to the 4'-position of a tetraacyldisaccharide 1-phosphate intermediate (termed DS-1-P) to form tetraacyldisaccharide 1,4'-bis-phosphate (lipid IVA).</text>
</comment>
<dbReference type="InterPro" id="IPR027417">
    <property type="entry name" value="P-loop_NTPase"/>
</dbReference>
<evidence type="ECO:0000313" key="14">
    <source>
        <dbReference type="EMBL" id="TFZ08293.1"/>
    </source>
</evidence>
<dbReference type="GO" id="GO:0005886">
    <property type="term" value="C:plasma membrane"/>
    <property type="evidence" value="ECO:0007669"/>
    <property type="project" value="TreeGrafter"/>
</dbReference>
<name>A0A4Z0C9L0_9BURK</name>
<evidence type="ECO:0000256" key="7">
    <source>
        <dbReference type="ARBA" id="ARBA00022679"/>
    </source>
</evidence>
<dbReference type="OrthoDB" id="9766423at2"/>
<evidence type="ECO:0000256" key="5">
    <source>
        <dbReference type="ARBA" id="ARBA00022516"/>
    </source>
</evidence>
<proteinExistence type="inferred from homology"/>
<dbReference type="PANTHER" id="PTHR42724:SF1">
    <property type="entry name" value="TETRAACYLDISACCHARIDE 4'-KINASE, MITOCHONDRIAL-RELATED"/>
    <property type="match status" value="1"/>
</dbReference>
<evidence type="ECO:0000256" key="8">
    <source>
        <dbReference type="ARBA" id="ARBA00022741"/>
    </source>
</evidence>
<evidence type="ECO:0000256" key="9">
    <source>
        <dbReference type="ARBA" id="ARBA00022777"/>
    </source>
</evidence>
<evidence type="ECO:0000256" key="12">
    <source>
        <dbReference type="ARBA" id="ARBA00029757"/>
    </source>
</evidence>
<comment type="catalytic activity">
    <reaction evidence="13">
        <text>a lipid A disaccharide + ATP = a lipid IVA + ADP + H(+)</text>
        <dbReference type="Rhea" id="RHEA:67840"/>
        <dbReference type="ChEBI" id="CHEBI:15378"/>
        <dbReference type="ChEBI" id="CHEBI:30616"/>
        <dbReference type="ChEBI" id="CHEBI:176343"/>
        <dbReference type="ChEBI" id="CHEBI:176425"/>
        <dbReference type="ChEBI" id="CHEBI:456216"/>
        <dbReference type="EC" id="2.7.1.130"/>
    </reaction>
</comment>